<dbReference type="Proteomes" id="UP001524460">
    <property type="component" value="Unassembled WGS sequence"/>
</dbReference>
<sequence length="409" mass="46348">MSQNSTTDIQNKALNNSLKATQNQTGLFCLVRFTVKGFAARRVLSDAEVRVHGLDVSKEKALGKPSLSIVDSGYTAFAHRARDEAKAKALQWGFHFGRNEYLIKMENIAQLYDELFAIEDEFWSEVDNFITNIDVFIEEQKVLYPDLASAIEAKRPTQDQLKRTYRFKIEPPQAIGIHQDAGAILGEVLVKNGRENIMNKNDDLVVQLSKGISDEARHFWRYSMQSYRESGNRVRATIIDLMKRLRTKVEDVTLINPDFSRVVDVIDSAAEALPNGWNTQDAWIEDVNALKRIVDIYESLKVPEYITELVLNNSSTQDLLESAEVETKPESISIDELTTDQVERPVAQAKTTKNNIDENEIVPLSNEAIDLSDLFADTQQESLPASEPVLDEPQPIEFDSLFDVFKKFI</sequence>
<protein>
    <submittedName>
        <fullName evidence="1">DUF3150 domain-containing protein</fullName>
    </submittedName>
</protein>
<dbReference type="InterPro" id="IPR021496">
    <property type="entry name" value="DUF3150"/>
</dbReference>
<dbReference type="RefSeq" id="WP_255044700.1">
    <property type="nucleotide sequence ID" value="NZ_JANEYT010000079.1"/>
</dbReference>
<name>A0ABT1N795_9GAMM</name>
<dbReference type="Pfam" id="PF11348">
    <property type="entry name" value="DUF3150"/>
    <property type="match status" value="1"/>
</dbReference>
<evidence type="ECO:0000313" key="2">
    <source>
        <dbReference type="Proteomes" id="UP001524460"/>
    </source>
</evidence>
<proteinExistence type="predicted"/>
<keyword evidence="2" id="KW-1185">Reference proteome</keyword>
<organism evidence="1 2">
    <name type="scientific">Photobacterium pectinilyticum</name>
    <dbReference type="NCBI Taxonomy" id="2906793"/>
    <lineage>
        <taxon>Bacteria</taxon>
        <taxon>Pseudomonadati</taxon>
        <taxon>Pseudomonadota</taxon>
        <taxon>Gammaproteobacteria</taxon>
        <taxon>Vibrionales</taxon>
        <taxon>Vibrionaceae</taxon>
        <taxon>Photobacterium</taxon>
    </lineage>
</organism>
<evidence type="ECO:0000313" key="1">
    <source>
        <dbReference type="EMBL" id="MCQ1060620.1"/>
    </source>
</evidence>
<reference evidence="1 2" key="1">
    <citation type="submission" date="2022-07" db="EMBL/GenBank/DDBJ databases">
        <title>Photobacterium pectinilyticum sp. nov., a marine bacterium isolated from surface seawater of Qingdao offshore.</title>
        <authorList>
            <person name="Wang X."/>
        </authorList>
    </citation>
    <scope>NUCLEOTIDE SEQUENCE [LARGE SCALE GENOMIC DNA]</scope>
    <source>
        <strain evidence="1 2">ZSDE20</strain>
    </source>
</reference>
<comment type="caution">
    <text evidence="1">The sequence shown here is derived from an EMBL/GenBank/DDBJ whole genome shotgun (WGS) entry which is preliminary data.</text>
</comment>
<gene>
    <name evidence="1" type="ORF">NHN17_21475</name>
</gene>
<accession>A0ABT1N795</accession>
<dbReference type="EMBL" id="JANEYT010000079">
    <property type="protein sequence ID" value="MCQ1060620.1"/>
    <property type="molecule type" value="Genomic_DNA"/>
</dbReference>